<organism evidence="1 2">
    <name type="scientific">Clostridium baratii str. Sullivan</name>
    <dbReference type="NCBI Taxonomy" id="1415775"/>
    <lineage>
        <taxon>Bacteria</taxon>
        <taxon>Bacillati</taxon>
        <taxon>Bacillota</taxon>
        <taxon>Clostridia</taxon>
        <taxon>Eubacteriales</taxon>
        <taxon>Clostridiaceae</taxon>
        <taxon>Clostridium</taxon>
    </lineage>
</organism>
<dbReference type="KEGG" id="cbv:U729_3192"/>
<dbReference type="RefSeq" id="WP_040113729.1">
    <property type="nucleotide sequence ID" value="NZ_CP006906.1"/>
</dbReference>
<sequence length="250" mass="28381">MEKAKSDMNNYLKISLNKKLGNIDVEISCNDNSVDKLISFANKIISKAEDNIITKDDKKAKNLPYEIIPTKSDTEEICVTDSNDGIPKTSDDEILARYDSSNSKVIEEEEDDTPKYGESVVFACPDCGQWCSVKVEDNFIIRDYDEREPNLHLLISTANFKNNKDISKISPIELSQLILSEYIKYEASPEREGYCINCGNTNTMDKWNDKYSDIVNKNICPVCSNDNGDIKNINEKVKCDKCSTEYYIAK</sequence>
<dbReference type="Proteomes" id="UP000030635">
    <property type="component" value="Plasmid pCBJ"/>
</dbReference>
<geneLocation type="plasmid" evidence="1 2">
    <name>pCBJ</name>
</geneLocation>
<dbReference type="AlphaFoldDB" id="A0A0A7G304"/>
<accession>A0A0A7G304</accession>
<reference evidence="1 2" key="1">
    <citation type="journal article" date="2015" name="Infect. Genet. Evol.">
        <title>Genomic sequences of six botulinum neurotoxin-producing strains representing three clostridial species illustrate the mobility and diversity of botulinum neurotoxin genes.</title>
        <authorList>
            <person name="Smith T.J."/>
            <person name="Hill K.K."/>
            <person name="Xie G."/>
            <person name="Foley B.T."/>
            <person name="Williamson C.H."/>
            <person name="Foster J.T."/>
            <person name="Johnson S.L."/>
            <person name="Chertkov O."/>
            <person name="Teshima H."/>
            <person name="Gibbons H.S."/>
            <person name="Johnsky L.A."/>
            <person name="Karavis M.A."/>
            <person name="Smith L.A."/>
        </authorList>
    </citation>
    <scope>NUCLEOTIDE SEQUENCE [LARGE SCALE GENOMIC DNA]</scope>
    <source>
        <strain evidence="1">Sullivan</strain>
        <plasmid evidence="2">Plasmid pCBJ</plasmid>
    </source>
</reference>
<gene>
    <name evidence="1" type="ORF">U729_3192</name>
</gene>
<keyword evidence="2" id="KW-1185">Reference proteome</keyword>
<keyword evidence="1" id="KW-0614">Plasmid</keyword>
<evidence type="ECO:0000313" key="1">
    <source>
        <dbReference type="EMBL" id="AIY85395.1"/>
    </source>
</evidence>
<name>A0A0A7G304_9CLOT</name>
<evidence type="ECO:0000313" key="2">
    <source>
        <dbReference type="Proteomes" id="UP000030635"/>
    </source>
</evidence>
<proteinExistence type="predicted"/>
<dbReference type="EMBL" id="CP006906">
    <property type="protein sequence ID" value="AIY85395.1"/>
    <property type="molecule type" value="Genomic_DNA"/>
</dbReference>
<protein>
    <submittedName>
        <fullName evidence="1">Uncharacterized protein</fullName>
    </submittedName>
</protein>
<dbReference type="HOGENOM" id="CLU_1109884_0_0_9"/>